<evidence type="ECO:0000256" key="1">
    <source>
        <dbReference type="SAM" id="Phobius"/>
    </source>
</evidence>
<evidence type="ECO:0000313" key="5">
    <source>
        <dbReference type="Proteomes" id="UP000321933"/>
    </source>
</evidence>
<evidence type="ECO:0000256" key="2">
    <source>
        <dbReference type="SAM" id="SignalP"/>
    </source>
</evidence>
<feature type="transmembrane region" description="Helical" evidence="1">
    <location>
        <begin position="573"/>
        <end position="590"/>
    </location>
</feature>
<reference evidence="4 5" key="1">
    <citation type="submission" date="2019-08" db="EMBL/GenBank/DDBJ databases">
        <title>Parahaliea maris sp. nov., isolated from the surface seawater.</title>
        <authorList>
            <person name="Liu Y."/>
        </authorList>
    </citation>
    <scope>NUCLEOTIDE SEQUENCE [LARGE SCALE GENOMIC DNA]</scope>
    <source>
        <strain evidence="4 5">S2-26</strain>
    </source>
</reference>
<dbReference type="AlphaFoldDB" id="A0A5C8ZLM6"/>
<protein>
    <submittedName>
        <fullName evidence="4">Beta-lactamase family protein</fullName>
    </submittedName>
</protein>
<dbReference type="Pfam" id="PF00144">
    <property type="entry name" value="Beta-lactamase"/>
    <property type="match status" value="1"/>
</dbReference>
<organism evidence="4 5">
    <name type="scientific">Parahaliea aestuarii</name>
    <dbReference type="NCBI Taxonomy" id="1852021"/>
    <lineage>
        <taxon>Bacteria</taxon>
        <taxon>Pseudomonadati</taxon>
        <taxon>Pseudomonadota</taxon>
        <taxon>Gammaproteobacteria</taxon>
        <taxon>Cellvibrionales</taxon>
        <taxon>Halieaceae</taxon>
        <taxon>Parahaliea</taxon>
    </lineage>
</organism>
<comment type="caution">
    <text evidence="4">The sequence shown here is derived from an EMBL/GenBank/DDBJ whole genome shotgun (WGS) entry which is preliminary data.</text>
</comment>
<feature type="chain" id="PRO_5022822860" evidence="2">
    <location>
        <begin position="31"/>
        <end position="636"/>
    </location>
</feature>
<keyword evidence="1" id="KW-0472">Membrane</keyword>
<dbReference type="Proteomes" id="UP000321933">
    <property type="component" value="Unassembled WGS sequence"/>
</dbReference>
<evidence type="ECO:0000313" key="4">
    <source>
        <dbReference type="EMBL" id="TXS89373.1"/>
    </source>
</evidence>
<dbReference type="InterPro" id="IPR001466">
    <property type="entry name" value="Beta-lactam-related"/>
</dbReference>
<proteinExistence type="predicted"/>
<feature type="transmembrane region" description="Helical" evidence="1">
    <location>
        <begin position="610"/>
        <end position="627"/>
    </location>
</feature>
<keyword evidence="5" id="KW-1185">Reference proteome</keyword>
<sequence>MTEAGFWCRSVRRVAAAAVLCASAVGQVFASVPDVTDPAVVEAFVDGAVIPTMEKHHSPSGVVAVMKDGKVILEKGYGYIDVEKRIPVDASESMFRPGSISKLFTWIAVMQQVEQGKLDLDVDVNTYLETFQVEDTYPGQPVTLRHVLTHTAGFEDGAVGYLIIDDPERIMPLAEALAHYQPARVTAPGERVAYSNWATTLAGHIVANVSGLSFNDYVQTHIFDVLGMTHSTFVEPLPASLEPFMAKAYLFEAGEYVETPYEIVANFGPAGAAAVSARDMTFFARALLHDGAWEGRRILKPQTLQQMLDEGFVHDDRVRGVGLGFLKREYGPEGFDNYGHDGSTTRFNSHFGLSKSEDFMLFSSFSGPNGGAVHQHFVKAFYDEFFPRPAPKLEPPADFAERAAGFAGIYNSSRGSFTKIEAIMRPLGGMKVVPMPDNTLLVGDTRYVEEERNLFRAQYGTERIAFQQAEDGTIEGFVMDGLGVFQFYRVPFYESADFTLLLIGLSLLVSVLVVLRLAYQRREVRVAGSAEQRAEYTSLAFALLTLGFYGLVGVAVSGGLEGLFYALPASLKFSLVFPLLLVPVVLYHFYQCVQVWREGLFQGLWPRIRYSIVTLVALLGLWFYYFWNLLGFNYLV</sequence>
<dbReference type="PANTHER" id="PTHR46825">
    <property type="entry name" value="D-ALANYL-D-ALANINE-CARBOXYPEPTIDASE/ENDOPEPTIDASE AMPH"/>
    <property type="match status" value="1"/>
</dbReference>
<feature type="domain" description="Beta-lactamase-related" evidence="3">
    <location>
        <begin position="46"/>
        <end position="349"/>
    </location>
</feature>
<dbReference type="InterPro" id="IPR012338">
    <property type="entry name" value="Beta-lactam/transpept-like"/>
</dbReference>
<dbReference type="PANTHER" id="PTHR46825:SF9">
    <property type="entry name" value="BETA-LACTAMASE-RELATED DOMAIN-CONTAINING PROTEIN"/>
    <property type="match status" value="1"/>
</dbReference>
<dbReference type="InterPro" id="IPR050491">
    <property type="entry name" value="AmpC-like"/>
</dbReference>
<evidence type="ECO:0000259" key="3">
    <source>
        <dbReference type="Pfam" id="PF00144"/>
    </source>
</evidence>
<dbReference type="EMBL" id="VRYZ01000009">
    <property type="protein sequence ID" value="TXS89373.1"/>
    <property type="molecule type" value="Genomic_DNA"/>
</dbReference>
<feature type="transmembrane region" description="Helical" evidence="1">
    <location>
        <begin position="498"/>
        <end position="519"/>
    </location>
</feature>
<gene>
    <name evidence="4" type="ORF">FVW59_17810</name>
</gene>
<feature type="signal peptide" evidence="2">
    <location>
        <begin position="1"/>
        <end position="30"/>
    </location>
</feature>
<keyword evidence="1" id="KW-0812">Transmembrane</keyword>
<dbReference type="Gene3D" id="3.40.710.10">
    <property type="entry name" value="DD-peptidase/beta-lactamase superfamily"/>
    <property type="match status" value="1"/>
</dbReference>
<name>A0A5C8ZLM6_9GAMM</name>
<dbReference type="OrthoDB" id="9799367at2"/>
<feature type="transmembrane region" description="Helical" evidence="1">
    <location>
        <begin position="539"/>
        <end position="567"/>
    </location>
</feature>
<dbReference type="RefSeq" id="WP_148065735.1">
    <property type="nucleotide sequence ID" value="NZ_VRYZ01000009.1"/>
</dbReference>
<dbReference type="SUPFAM" id="SSF56601">
    <property type="entry name" value="beta-lactamase/transpeptidase-like"/>
    <property type="match status" value="1"/>
</dbReference>
<accession>A0A5C8ZLM6</accession>
<keyword evidence="2" id="KW-0732">Signal</keyword>
<keyword evidence="1" id="KW-1133">Transmembrane helix</keyword>